<gene>
    <name evidence="1" type="ORF">INT80_14500</name>
</gene>
<accession>A0A930UVR9</accession>
<comment type="caution">
    <text evidence="1">The sequence shown here is derived from an EMBL/GenBank/DDBJ whole genome shotgun (WGS) entry which is preliminary data.</text>
</comment>
<reference evidence="1" key="1">
    <citation type="submission" date="2020-11" db="EMBL/GenBank/DDBJ databases">
        <title>Gallibacterium anatis 1637, full genome, WGS.</title>
        <authorList>
            <person name="Laishevtcev A.I."/>
            <person name="Yakimova E.A."/>
            <person name="Petkovich D."/>
            <person name="Stepanova T.V."/>
            <person name="Kalendr R.S."/>
            <person name="Rubalsky E.O."/>
            <person name="Zulkarneev E.R."/>
            <person name="Aleshkin A.V."/>
        </authorList>
    </citation>
    <scope>NUCLEOTIDE SEQUENCE</scope>
    <source>
        <strain evidence="1">1637</strain>
    </source>
</reference>
<proteinExistence type="predicted"/>
<sequence length="66" mass="6887">MGLTKSPPLFDKAGNTSLVSDAKDFTIDATVPGDTNGDGKADTNDINGKPSVLSLKIPVVVLPYRI</sequence>
<dbReference type="EMBL" id="JADION010000054">
    <property type="protein sequence ID" value="MBF4103104.1"/>
    <property type="molecule type" value="Genomic_DNA"/>
</dbReference>
<dbReference type="AlphaFoldDB" id="A0A930UVR9"/>
<name>A0A930UVR9_9PAST</name>
<organism evidence="1">
    <name type="scientific">Gallibacterium anatis</name>
    <dbReference type="NCBI Taxonomy" id="750"/>
    <lineage>
        <taxon>Bacteria</taxon>
        <taxon>Pseudomonadati</taxon>
        <taxon>Pseudomonadota</taxon>
        <taxon>Gammaproteobacteria</taxon>
        <taxon>Pasteurellales</taxon>
        <taxon>Pasteurellaceae</taxon>
        <taxon>Gallibacterium</taxon>
    </lineage>
</organism>
<protein>
    <submittedName>
        <fullName evidence="1">Uncharacterized protein</fullName>
    </submittedName>
</protein>
<evidence type="ECO:0000313" key="1">
    <source>
        <dbReference type="EMBL" id="MBF4103104.1"/>
    </source>
</evidence>